<comment type="caution">
    <text evidence="1">The sequence shown here is derived from an EMBL/GenBank/DDBJ whole genome shotgun (WGS) entry which is preliminary data.</text>
</comment>
<evidence type="ECO:0000313" key="2">
    <source>
        <dbReference type="Proteomes" id="UP000298488"/>
    </source>
</evidence>
<evidence type="ECO:0000313" key="1">
    <source>
        <dbReference type="EMBL" id="TFB78686.1"/>
    </source>
</evidence>
<dbReference type="Proteomes" id="UP000298488">
    <property type="component" value="Unassembled WGS sequence"/>
</dbReference>
<sequence>MPKATRFSFDGGAATYVGTAILGVLITVITLGICYPFAIVLIERWRCKHTFIDGQQLVFKGTASGLFGHWILWLLLSIITLGIYLFWVAPRLQAWKTINTDFATPVAPISSWGPSVLAAQ</sequence>
<dbReference type="EMBL" id="SOFI01000003">
    <property type="protein sequence ID" value="TFB78686.1"/>
    <property type="molecule type" value="Genomic_DNA"/>
</dbReference>
<dbReference type="RefSeq" id="WP_104094566.1">
    <property type="nucleotide sequence ID" value="NZ_JACHBP010000001.1"/>
</dbReference>
<gene>
    <name evidence="1" type="ORF">E3N84_00470</name>
</gene>
<protein>
    <submittedName>
        <fullName evidence="1">DUF898 family protein</fullName>
    </submittedName>
</protein>
<proteinExistence type="predicted"/>
<dbReference type="OrthoDB" id="637345at2"/>
<dbReference type="InterPro" id="IPR010295">
    <property type="entry name" value="DUF898"/>
</dbReference>
<reference evidence="1 2" key="1">
    <citation type="submission" date="2019-03" db="EMBL/GenBank/DDBJ databases">
        <title>Genomics of glacier-inhabiting Cryobacterium strains.</title>
        <authorList>
            <person name="Liu Q."/>
            <person name="Xin Y.-H."/>
        </authorList>
    </citation>
    <scope>NUCLEOTIDE SEQUENCE [LARGE SCALE GENOMIC DNA]</scope>
    <source>
        <strain evidence="1 2">CGMCC 1.10440</strain>
    </source>
</reference>
<name>A0A4R8V8R7_9MICO</name>
<dbReference type="Pfam" id="PF05987">
    <property type="entry name" value="DUF898"/>
    <property type="match status" value="1"/>
</dbReference>
<keyword evidence="2" id="KW-1185">Reference proteome</keyword>
<accession>A0A4R8V8R7</accession>
<dbReference type="AlphaFoldDB" id="A0A4R8V8R7"/>
<organism evidence="1 2">
    <name type="scientific">Terrimesophilobacter mesophilus</name>
    <dbReference type="NCBI Taxonomy" id="433647"/>
    <lineage>
        <taxon>Bacteria</taxon>
        <taxon>Bacillati</taxon>
        <taxon>Actinomycetota</taxon>
        <taxon>Actinomycetes</taxon>
        <taxon>Micrococcales</taxon>
        <taxon>Microbacteriaceae</taxon>
        <taxon>Terrimesophilobacter</taxon>
    </lineage>
</organism>